<dbReference type="EMBL" id="VIIS01000423">
    <property type="protein sequence ID" value="KAF0309227.1"/>
    <property type="molecule type" value="Genomic_DNA"/>
</dbReference>
<dbReference type="GO" id="GO:0005634">
    <property type="term" value="C:nucleus"/>
    <property type="evidence" value="ECO:0007669"/>
    <property type="project" value="TreeGrafter"/>
</dbReference>
<proteinExistence type="predicted"/>
<name>A0A6A4X2T1_AMPAM</name>
<dbReference type="InterPro" id="IPR010770">
    <property type="entry name" value="Ecd"/>
</dbReference>
<feature type="region of interest" description="Disordered" evidence="1">
    <location>
        <begin position="1"/>
        <end position="29"/>
    </location>
</feature>
<accession>A0A6A4X2T1</accession>
<dbReference type="Proteomes" id="UP000440578">
    <property type="component" value="Unassembled WGS sequence"/>
</dbReference>
<reference evidence="2 3" key="1">
    <citation type="submission" date="2019-07" db="EMBL/GenBank/DDBJ databases">
        <title>Draft genome assembly of a fouling barnacle, Amphibalanus amphitrite (Darwin, 1854): The first reference genome for Thecostraca.</title>
        <authorList>
            <person name="Kim W."/>
        </authorList>
    </citation>
    <scope>NUCLEOTIDE SEQUENCE [LARGE SCALE GENOMIC DNA]</scope>
    <source>
        <strain evidence="2">SNU_AA5</strain>
        <tissue evidence="2">Soma without cirri and trophi</tissue>
    </source>
</reference>
<dbReference type="EMBL" id="VIIS01000423">
    <property type="protein sequence ID" value="KAF0309228.1"/>
    <property type="molecule type" value="Genomic_DNA"/>
</dbReference>
<protein>
    <submittedName>
        <fullName evidence="2">Protein ecdysoneless</fullName>
    </submittedName>
</protein>
<sequence>MLDLGLDDDDWSDDDSSGMSSYGDEDESAELQDMLKGSAAGGDMKEIMAQMDDELRDSTLAESFVRATKAVRKESGASDASLDDVESFQPVDIDVNTVQNLLQSLQGQTASAGPAQTLLDNITKDKQKQ</sequence>
<keyword evidence="3" id="KW-1185">Reference proteome</keyword>
<dbReference type="PANTHER" id="PTHR13060">
    <property type="entry name" value="SGT1 PROTEIN HSGT1 SUPPRESSOR OF GCR2"/>
    <property type="match status" value="1"/>
</dbReference>
<dbReference type="OrthoDB" id="27237at2759"/>
<dbReference type="AlphaFoldDB" id="A0A6A4X2T1"/>
<dbReference type="Pfam" id="PF07093">
    <property type="entry name" value="SGT1"/>
    <property type="match status" value="1"/>
</dbReference>
<feature type="compositionally biased region" description="Acidic residues" evidence="1">
    <location>
        <begin position="1"/>
        <end position="16"/>
    </location>
</feature>
<organism evidence="2 3">
    <name type="scientific">Amphibalanus amphitrite</name>
    <name type="common">Striped barnacle</name>
    <name type="synonym">Balanus amphitrite</name>
    <dbReference type="NCBI Taxonomy" id="1232801"/>
    <lineage>
        <taxon>Eukaryota</taxon>
        <taxon>Metazoa</taxon>
        <taxon>Ecdysozoa</taxon>
        <taxon>Arthropoda</taxon>
        <taxon>Crustacea</taxon>
        <taxon>Multicrustacea</taxon>
        <taxon>Cirripedia</taxon>
        <taxon>Thoracica</taxon>
        <taxon>Thoracicalcarea</taxon>
        <taxon>Balanomorpha</taxon>
        <taxon>Balanoidea</taxon>
        <taxon>Balanidae</taxon>
        <taxon>Amphibalaninae</taxon>
        <taxon>Amphibalanus</taxon>
    </lineage>
</organism>
<evidence type="ECO:0000256" key="1">
    <source>
        <dbReference type="SAM" id="MobiDB-lite"/>
    </source>
</evidence>
<gene>
    <name evidence="2" type="primary">Ecd</name>
    <name evidence="2" type="ORF">FJT64_019636</name>
</gene>
<evidence type="ECO:0000313" key="2">
    <source>
        <dbReference type="EMBL" id="KAF0309228.1"/>
    </source>
</evidence>
<comment type="caution">
    <text evidence="2">The sequence shown here is derived from an EMBL/GenBank/DDBJ whole genome shotgun (WGS) entry which is preliminary data.</text>
</comment>
<evidence type="ECO:0000313" key="3">
    <source>
        <dbReference type="Proteomes" id="UP000440578"/>
    </source>
</evidence>
<dbReference type="PANTHER" id="PTHR13060:SF0">
    <property type="entry name" value="PROTEIN ECDYSONELESS HOMOLOG"/>
    <property type="match status" value="1"/>
</dbReference>